<sequence length="105" mass="11803">MVETTLIGILGSRTKNNRNESKKGRIKFLRGFKLVSRSGVAFRHTNLDWLPRYDINMGSVPRSGINIGSNTTYQYTNWLSLGSMSGPMTCGYLQAAIDKSRLEEQ</sequence>
<dbReference type="InParanoid" id="M1E003"/>
<keyword evidence="2" id="KW-1185">Reference proteome</keyword>
<accession>M1E003</accession>
<evidence type="ECO:0000313" key="2">
    <source>
        <dbReference type="Proteomes" id="UP000011115"/>
    </source>
</evidence>
<name>M1E003_SOLTU</name>
<dbReference type="Gramene" id="PGSC0003DMT400097144">
    <property type="protein sequence ID" value="PGSC0003DMT400097144"/>
    <property type="gene ID" value="PGSC0003DMG400046715"/>
</dbReference>
<dbReference type="HOGENOM" id="CLU_2241373_0_0_1"/>
<organism evidence="1 2">
    <name type="scientific">Solanum tuberosum</name>
    <name type="common">Potato</name>
    <dbReference type="NCBI Taxonomy" id="4113"/>
    <lineage>
        <taxon>Eukaryota</taxon>
        <taxon>Viridiplantae</taxon>
        <taxon>Streptophyta</taxon>
        <taxon>Embryophyta</taxon>
        <taxon>Tracheophyta</taxon>
        <taxon>Spermatophyta</taxon>
        <taxon>Magnoliopsida</taxon>
        <taxon>eudicotyledons</taxon>
        <taxon>Gunneridae</taxon>
        <taxon>Pentapetalae</taxon>
        <taxon>asterids</taxon>
        <taxon>lamiids</taxon>
        <taxon>Solanales</taxon>
        <taxon>Solanaceae</taxon>
        <taxon>Solanoideae</taxon>
        <taxon>Solaneae</taxon>
        <taxon>Solanum</taxon>
    </lineage>
</organism>
<dbReference type="Proteomes" id="UP000011115">
    <property type="component" value="Unassembled WGS sequence"/>
</dbReference>
<dbReference type="AlphaFoldDB" id="M1E003"/>
<evidence type="ECO:0000313" key="1">
    <source>
        <dbReference type="EnsemblPlants" id="PGSC0003DMT400097144"/>
    </source>
</evidence>
<protein>
    <submittedName>
        <fullName evidence="1">Uncharacterized protein</fullName>
    </submittedName>
</protein>
<reference evidence="2" key="1">
    <citation type="journal article" date="2011" name="Nature">
        <title>Genome sequence and analysis of the tuber crop potato.</title>
        <authorList>
            <consortium name="The Potato Genome Sequencing Consortium"/>
        </authorList>
    </citation>
    <scope>NUCLEOTIDE SEQUENCE [LARGE SCALE GENOMIC DNA]</scope>
    <source>
        <strain evidence="2">cv. DM1-3 516 R44</strain>
    </source>
</reference>
<proteinExistence type="predicted"/>
<dbReference type="EnsemblPlants" id="PGSC0003DMT400097144">
    <property type="protein sequence ID" value="PGSC0003DMT400097144"/>
    <property type="gene ID" value="PGSC0003DMG400046715"/>
</dbReference>
<reference evidence="1" key="2">
    <citation type="submission" date="2015-06" db="UniProtKB">
        <authorList>
            <consortium name="EnsemblPlants"/>
        </authorList>
    </citation>
    <scope>IDENTIFICATION</scope>
    <source>
        <strain evidence="1">DM1-3 516 R44</strain>
    </source>
</reference>
<dbReference type="PaxDb" id="4113-PGSC0003DMT400097144"/>